<organism evidence="1 2">
    <name type="scientific">Runella defluvii</name>
    <dbReference type="NCBI Taxonomy" id="370973"/>
    <lineage>
        <taxon>Bacteria</taxon>
        <taxon>Pseudomonadati</taxon>
        <taxon>Bacteroidota</taxon>
        <taxon>Cytophagia</taxon>
        <taxon>Cytophagales</taxon>
        <taxon>Spirosomataceae</taxon>
        <taxon>Runella</taxon>
    </lineage>
</organism>
<comment type="caution">
    <text evidence="1">The sequence shown here is derived from an EMBL/GenBank/DDBJ whole genome shotgun (WGS) entry which is preliminary data.</text>
</comment>
<evidence type="ECO:0000313" key="1">
    <source>
        <dbReference type="EMBL" id="MBB3838157.1"/>
    </source>
</evidence>
<protein>
    <submittedName>
        <fullName evidence="1">Uncharacterized protein</fullName>
    </submittedName>
</protein>
<dbReference type="Proteomes" id="UP000541352">
    <property type="component" value="Unassembled WGS sequence"/>
</dbReference>
<dbReference type="AlphaFoldDB" id="A0A7W6EQ90"/>
<name>A0A7W6EQ90_9BACT</name>
<keyword evidence="2" id="KW-1185">Reference proteome</keyword>
<evidence type="ECO:0000313" key="2">
    <source>
        <dbReference type="Proteomes" id="UP000541352"/>
    </source>
</evidence>
<accession>A0A7W6EQ90</accession>
<gene>
    <name evidence="1" type="ORF">FHS57_002162</name>
</gene>
<dbReference type="EMBL" id="JACIBY010000004">
    <property type="protein sequence ID" value="MBB3838157.1"/>
    <property type="molecule type" value="Genomic_DNA"/>
</dbReference>
<dbReference type="RefSeq" id="WP_262889938.1">
    <property type="nucleotide sequence ID" value="NZ_JACIBY010000004.1"/>
</dbReference>
<reference evidence="1 2" key="1">
    <citation type="submission" date="2020-08" db="EMBL/GenBank/DDBJ databases">
        <title>Genomic Encyclopedia of Type Strains, Phase IV (KMG-IV): sequencing the most valuable type-strain genomes for metagenomic binning, comparative biology and taxonomic classification.</title>
        <authorList>
            <person name="Goeker M."/>
        </authorList>
    </citation>
    <scope>NUCLEOTIDE SEQUENCE [LARGE SCALE GENOMIC DNA]</scope>
    <source>
        <strain evidence="1 2">DSM 17976</strain>
    </source>
</reference>
<sequence>MLTTWSRVSGGKRDHTKAAIEEVEAEEPPTVAGVLLFSVGNVTT</sequence>
<proteinExistence type="predicted"/>